<dbReference type="GO" id="GO:1900153">
    <property type="term" value="P:positive regulation of nuclear-transcribed mRNA catabolic process, deadenylation-dependent decay"/>
    <property type="evidence" value="ECO:0007669"/>
    <property type="project" value="UniProtKB-UniRule"/>
</dbReference>
<proteinExistence type="predicted"/>
<reference evidence="9 10" key="1">
    <citation type="journal article" date="2018" name="Nat. Ecol. Evol.">
        <title>Shark genomes provide insights into elasmobranch evolution and the origin of vertebrates.</title>
        <authorList>
            <person name="Hara Y"/>
            <person name="Yamaguchi K"/>
            <person name="Onimaru K"/>
            <person name="Kadota M"/>
            <person name="Koyanagi M"/>
            <person name="Keeley SD"/>
            <person name="Tatsumi K"/>
            <person name="Tanaka K"/>
            <person name="Motone F"/>
            <person name="Kageyama Y"/>
            <person name="Nozu R"/>
            <person name="Adachi N"/>
            <person name="Nishimura O"/>
            <person name="Nakagawa R"/>
            <person name="Tanegashima C"/>
            <person name="Kiyatake I"/>
            <person name="Matsumoto R"/>
            <person name="Murakumo K"/>
            <person name="Nishida K"/>
            <person name="Terakita A"/>
            <person name="Kuratani S"/>
            <person name="Sato K"/>
            <person name="Hyodo S Kuraku.S."/>
        </authorList>
    </citation>
    <scope>NUCLEOTIDE SEQUENCE [LARGE SCALE GENOMIC DNA]</scope>
</reference>
<organism evidence="9 10">
    <name type="scientific">Chiloscyllium punctatum</name>
    <name type="common">Brownbanded bambooshark</name>
    <name type="synonym">Hemiscyllium punctatum</name>
    <dbReference type="NCBI Taxonomy" id="137246"/>
    <lineage>
        <taxon>Eukaryota</taxon>
        <taxon>Metazoa</taxon>
        <taxon>Chordata</taxon>
        <taxon>Craniata</taxon>
        <taxon>Vertebrata</taxon>
        <taxon>Chondrichthyes</taxon>
        <taxon>Elasmobranchii</taxon>
        <taxon>Galeomorphii</taxon>
        <taxon>Galeoidea</taxon>
        <taxon>Orectolobiformes</taxon>
        <taxon>Hemiscylliidae</taxon>
        <taxon>Chiloscyllium</taxon>
    </lineage>
</organism>
<feature type="domain" description="C3H1-type" evidence="8">
    <location>
        <begin position="79"/>
        <end position="107"/>
    </location>
</feature>
<evidence type="ECO:0000259" key="8">
    <source>
        <dbReference type="PROSITE" id="PS50103"/>
    </source>
</evidence>
<protein>
    <recommendedName>
        <fullName evidence="6">mRNA decay activator protein ZFP36</fullName>
    </recommendedName>
    <alternativeName>
        <fullName evidence="6">Zinc finger protein 36</fullName>
    </alternativeName>
</protein>
<dbReference type="GO" id="GO:1990904">
    <property type="term" value="C:ribonucleoprotein complex"/>
    <property type="evidence" value="ECO:0007669"/>
    <property type="project" value="UniProtKB-KW"/>
</dbReference>
<keyword evidence="2 6" id="KW-0677">Repeat</keyword>
<feature type="compositionally biased region" description="Low complexity" evidence="7">
    <location>
        <begin position="334"/>
        <end position="343"/>
    </location>
</feature>
<comment type="caution">
    <text evidence="9">The sequence shown here is derived from an EMBL/GenBank/DDBJ whole genome shotgun (WGS) entry which is preliminary data.</text>
</comment>
<keyword evidence="6" id="KW-0963">Cytoplasm</keyword>
<evidence type="ECO:0000256" key="7">
    <source>
        <dbReference type="SAM" id="MobiDB-lite"/>
    </source>
</evidence>
<dbReference type="SMART" id="SM00356">
    <property type="entry name" value="ZnF_C3H1"/>
    <property type="match status" value="2"/>
</dbReference>
<dbReference type="GO" id="GO:0005737">
    <property type="term" value="C:cytoplasm"/>
    <property type="evidence" value="ECO:0007669"/>
    <property type="project" value="UniProtKB-SubCell"/>
</dbReference>
<comment type="function">
    <text evidence="6">Zinc-finger RNA-binding protein that destabilizes several cytoplasmic AU-rich element (ARE)-containing mRNA transcripts by promoting their poly(A) tail removal or deadenylation, and hence provide a mechanism for attenuating protein synthesis. Acts as a 3'-untranslated region (UTR) ARE mRNA-binding adapter protein to communicate signaling events to the mRNA decay machinery. Functions by recruiting the CCR4-NOT deadenylase complex and probably other components of the cytoplasmic RNA decay machinery to the bound ARE-containing mRNAs, and hence promotes ARE-mediated mRNA deadenylation and decay processes. Binds to 3'-UTR ARE of numerous mRNAs.</text>
</comment>
<feature type="zinc finger region" description="C3H1-type" evidence="5">
    <location>
        <begin position="79"/>
        <end position="107"/>
    </location>
</feature>
<sequence length="362" mass="38373">SYPGGNVLLCFPPCWDTSLFHGSRCCFPELSPGGFRTFPHLYKTELCRRFTDSGLCKYGERCQFAHGLHELRLLPRHPKYKTEYCRTFHSLGFCPYENRCHFIHDEGERRIPGARFDPSSGQLPWDSRAYSPASDGVCSSPASDSPEHIPGSPGRASSEPEASANNNNNTPPAGADSDNNNNPPAAGAASDNNNNNNNPPAAGAASCCLYNNNTPPAADAASTNNNTRPAAGATSCCLYNNNTSPAGSTATSCCVYNNNTSPAGSTAECHHHNNNTSPAGGTSIAKLLVPLTQKLRALEGSGPTLPPRSSSLRSPREVDCPPGHRSPSLDARAHPAGASEAPAALDLAKRLPVFSRISTRSI</sequence>
<keyword evidence="6" id="KW-0687">Ribonucleoprotein</keyword>
<evidence type="ECO:0000256" key="2">
    <source>
        <dbReference type="ARBA" id="ARBA00022737"/>
    </source>
</evidence>
<keyword evidence="4 5" id="KW-0862">Zinc</keyword>
<evidence type="ECO:0000256" key="5">
    <source>
        <dbReference type="PROSITE-ProRule" id="PRU00723"/>
    </source>
</evidence>
<dbReference type="PANTHER" id="PTHR12547:SF18">
    <property type="entry name" value="PROTEIN TIS11"/>
    <property type="match status" value="1"/>
</dbReference>
<evidence type="ECO:0000256" key="3">
    <source>
        <dbReference type="ARBA" id="ARBA00022771"/>
    </source>
</evidence>
<feature type="domain" description="C3H1-type" evidence="8">
    <location>
        <begin position="41"/>
        <end position="69"/>
    </location>
</feature>
<feature type="compositionally biased region" description="Low complexity" evidence="7">
    <location>
        <begin position="156"/>
        <end position="198"/>
    </location>
</feature>
<dbReference type="FunFam" id="4.10.1000.10:FF:000001">
    <property type="entry name" value="zinc finger CCCH domain-containing protein 15-like"/>
    <property type="match status" value="1"/>
</dbReference>
<keyword evidence="1 5" id="KW-0479">Metal-binding</keyword>
<evidence type="ECO:0000256" key="6">
    <source>
        <dbReference type="RuleBase" id="RU369014"/>
    </source>
</evidence>
<accession>A0A401TG94</accession>
<dbReference type="GO" id="GO:0035925">
    <property type="term" value="F:mRNA 3'-UTR AU-rich region binding"/>
    <property type="evidence" value="ECO:0007669"/>
    <property type="project" value="UniProtKB-UniRule"/>
</dbReference>
<dbReference type="GO" id="GO:0008270">
    <property type="term" value="F:zinc ion binding"/>
    <property type="evidence" value="ECO:0007669"/>
    <property type="project" value="UniProtKB-KW"/>
</dbReference>
<keyword evidence="6" id="KW-0539">Nucleus</keyword>
<dbReference type="InterPro" id="IPR036855">
    <property type="entry name" value="Znf_CCCH_sf"/>
</dbReference>
<dbReference type="SUPFAM" id="SSF90229">
    <property type="entry name" value="CCCH zinc finger"/>
    <property type="match status" value="2"/>
</dbReference>
<dbReference type="PANTHER" id="PTHR12547">
    <property type="entry name" value="CCCH ZINC FINGER/TIS11-RELATED"/>
    <property type="match status" value="1"/>
</dbReference>
<dbReference type="GO" id="GO:0061158">
    <property type="term" value="P:3'-UTR-mediated mRNA destabilization"/>
    <property type="evidence" value="ECO:0007669"/>
    <property type="project" value="UniProtKB-UniRule"/>
</dbReference>
<dbReference type="Gene3D" id="4.10.1000.10">
    <property type="entry name" value="Zinc finger, CCCH-type"/>
    <property type="match status" value="2"/>
</dbReference>
<keyword evidence="10" id="KW-1185">Reference proteome</keyword>
<comment type="subunit">
    <text evidence="6">Associates with the cytoplasmic CCR4-NOT deadenylase complex to trigger ARE-containing mRNA deadenylation and decay processes.</text>
</comment>
<keyword evidence="3 5" id="KW-0863">Zinc-finger</keyword>
<dbReference type="GO" id="GO:0005634">
    <property type="term" value="C:nucleus"/>
    <property type="evidence" value="ECO:0007669"/>
    <property type="project" value="UniProtKB-SubCell"/>
</dbReference>
<dbReference type="PROSITE" id="PS50103">
    <property type="entry name" value="ZF_C3H1"/>
    <property type="match status" value="2"/>
</dbReference>
<dbReference type="InterPro" id="IPR045877">
    <property type="entry name" value="ZFP36-like"/>
</dbReference>
<evidence type="ECO:0000313" key="10">
    <source>
        <dbReference type="Proteomes" id="UP000287033"/>
    </source>
</evidence>
<evidence type="ECO:0000256" key="4">
    <source>
        <dbReference type="ARBA" id="ARBA00022833"/>
    </source>
</evidence>
<dbReference type="STRING" id="137246.A0A401TG94"/>
<dbReference type="InterPro" id="IPR000571">
    <property type="entry name" value="Znf_CCCH"/>
</dbReference>
<feature type="region of interest" description="Disordered" evidence="7">
    <location>
        <begin position="113"/>
        <end position="198"/>
    </location>
</feature>
<evidence type="ECO:0000256" key="1">
    <source>
        <dbReference type="ARBA" id="ARBA00022723"/>
    </source>
</evidence>
<dbReference type="OMA" id="CCLYNNN"/>
<dbReference type="FunFam" id="4.10.1000.10:FF:000002">
    <property type="entry name" value="Zinc finger protein 36, C3H1 type-like 1"/>
    <property type="match status" value="1"/>
</dbReference>
<feature type="zinc finger region" description="C3H1-type" evidence="5">
    <location>
        <begin position="41"/>
        <end position="69"/>
    </location>
</feature>
<dbReference type="Proteomes" id="UP000287033">
    <property type="component" value="Unassembled WGS sequence"/>
</dbReference>
<dbReference type="AlphaFoldDB" id="A0A401TG94"/>
<comment type="subcellular location">
    <subcellularLocation>
        <location evidence="6">Nucleus</location>
    </subcellularLocation>
    <subcellularLocation>
        <location evidence="6">Cytoplasm</location>
    </subcellularLocation>
</comment>
<feature type="region of interest" description="Disordered" evidence="7">
    <location>
        <begin position="298"/>
        <end position="343"/>
    </location>
</feature>
<dbReference type="EMBL" id="BEZZ01064157">
    <property type="protein sequence ID" value="GCC41684.1"/>
    <property type="molecule type" value="Genomic_DNA"/>
</dbReference>
<name>A0A401TG94_CHIPU</name>
<dbReference type="Pfam" id="PF00642">
    <property type="entry name" value="zf-CCCH"/>
    <property type="match status" value="2"/>
</dbReference>
<evidence type="ECO:0000313" key="9">
    <source>
        <dbReference type="EMBL" id="GCC41684.1"/>
    </source>
</evidence>
<feature type="non-terminal residue" evidence="9">
    <location>
        <position position="1"/>
    </location>
</feature>
<dbReference type="OrthoDB" id="410307at2759"/>
<gene>
    <name evidence="9" type="ORF">chiPu_0025722</name>
</gene>